<dbReference type="PANTHER" id="PTHR33376">
    <property type="match status" value="1"/>
</dbReference>
<dbReference type="InterPro" id="IPR018389">
    <property type="entry name" value="DctP_fam"/>
</dbReference>
<evidence type="ECO:0000256" key="2">
    <source>
        <dbReference type="SAM" id="SignalP"/>
    </source>
</evidence>
<dbReference type="NCBIfam" id="NF037995">
    <property type="entry name" value="TRAP_S1"/>
    <property type="match status" value="1"/>
</dbReference>
<name>A0A1U9K104_9BURK</name>
<gene>
    <name evidence="3" type="ORF">PAEH1_09245</name>
</gene>
<dbReference type="AlphaFoldDB" id="A0A1U9K104"/>
<proteinExistence type="predicted"/>
<dbReference type="NCBIfam" id="TIGR00787">
    <property type="entry name" value="dctP"/>
    <property type="match status" value="1"/>
</dbReference>
<protein>
    <submittedName>
        <fullName evidence="3">C4-dicarboxylate ABC transporter</fullName>
    </submittedName>
</protein>
<sequence>MKSKNKGLSSYQGVRKLCSALLMSAGLVLLTQGTVSAKTLRSADVHPNNYPTVESVNYMSEKLKEMTNGELDIKVFGSGQLGNEKATIEQTRFGVLDMNRITLGEINNLVEDTIVLSLPYVFRSKEHMRKVVDSEIGAEMLASLEPHGLIGLAFFDAGSRNIYNSKHEVKTPSDLAGLKIRVQPSDIFLDMINTLGANAVPMGFNEMYSGLQTGVIDGTEQSWPTYESTNHVEVAKYYSLTEHLMLPEALVMSKITYDKLTEEQKKAVHAAAQDAKYKMRELWDAREKESERIVKEKGAIVTEVDKQLFMDKVAPVQEKYLKNERLKALFDRIQAVE</sequence>
<dbReference type="InterPro" id="IPR038404">
    <property type="entry name" value="TRAP_DctP_sf"/>
</dbReference>
<dbReference type="GO" id="GO:0055085">
    <property type="term" value="P:transmembrane transport"/>
    <property type="evidence" value="ECO:0007669"/>
    <property type="project" value="InterPro"/>
</dbReference>
<dbReference type="PANTHER" id="PTHR33376:SF2">
    <property type="entry name" value="DICARBOXYLATE-BINDING PERIPLASMIC PROTEIN"/>
    <property type="match status" value="1"/>
</dbReference>
<evidence type="ECO:0000313" key="3">
    <source>
        <dbReference type="EMBL" id="AQS51698.1"/>
    </source>
</evidence>
<dbReference type="GO" id="GO:0030246">
    <property type="term" value="F:carbohydrate binding"/>
    <property type="evidence" value="ECO:0007669"/>
    <property type="project" value="TreeGrafter"/>
</dbReference>
<accession>A0A1U9K104</accession>
<evidence type="ECO:0000313" key="4">
    <source>
        <dbReference type="Proteomes" id="UP000189369"/>
    </source>
</evidence>
<dbReference type="CDD" id="cd13671">
    <property type="entry name" value="PBP2_TRAP_SBP_like_3"/>
    <property type="match status" value="1"/>
</dbReference>
<dbReference type="KEGG" id="phn:PAEH1_09245"/>
<dbReference type="PIRSF" id="PIRSF006470">
    <property type="entry name" value="DctB"/>
    <property type="match status" value="1"/>
</dbReference>
<feature type="chain" id="PRO_5013364364" evidence="2">
    <location>
        <begin position="38"/>
        <end position="337"/>
    </location>
</feature>
<dbReference type="EMBL" id="CP019697">
    <property type="protein sequence ID" value="AQS51698.1"/>
    <property type="molecule type" value="Genomic_DNA"/>
</dbReference>
<dbReference type="InterPro" id="IPR004682">
    <property type="entry name" value="TRAP_DctP"/>
</dbReference>
<dbReference type="Pfam" id="PF03480">
    <property type="entry name" value="DctP"/>
    <property type="match status" value="1"/>
</dbReference>
<dbReference type="OrthoDB" id="9794826at2"/>
<dbReference type="STRING" id="643674.PAEH1_09245"/>
<reference evidence="3 4" key="1">
    <citation type="submission" date="2017-01" db="EMBL/GenBank/DDBJ databases">
        <title>Complete Genome Sequence of Paenalcaligenes hominis, Isolated from a paraplegic Patient with neurogenic bladder.</title>
        <authorList>
            <person name="Mukhopadhyay R."/>
            <person name="Joaquin J."/>
            <person name="Hogue R."/>
            <person name="Kilaru A."/>
            <person name="Jospin G."/>
            <person name="Mars K."/>
            <person name="Eisen J.A."/>
            <person name="Chaturvedi V."/>
        </authorList>
    </citation>
    <scope>NUCLEOTIDE SEQUENCE [LARGE SCALE GENOMIC DNA]</scope>
    <source>
        <strain evidence="3 4">15S00501</strain>
    </source>
</reference>
<dbReference type="Gene3D" id="3.40.190.170">
    <property type="entry name" value="Bacterial extracellular solute-binding protein, family 7"/>
    <property type="match status" value="1"/>
</dbReference>
<dbReference type="Proteomes" id="UP000189369">
    <property type="component" value="Chromosome"/>
</dbReference>
<evidence type="ECO:0000256" key="1">
    <source>
        <dbReference type="ARBA" id="ARBA00022729"/>
    </source>
</evidence>
<dbReference type="GO" id="GO:0030288">
    <property type="term" value="C:outer membrane-bounded periplasmic space"/>
    <property type="evidence" value="ECO:0007669"/>
    <property type="project" value="InterPro"/>
</dbReference>
<organism evidence="3 4">
    <name type="scientific">Paenalcaligenes hominis</name>
    <dbReference type="NCBI Taxonomy" id="643674"/>
    <lineage>
        <taxon>Bacteria</taxon>
        <taxon>Pseudomonadati</taxon>
        <taxon>Pseudomonadota</taxon>
        <taxon>Betaproteobacteria</taxon>
        <taxon>Burkholderiales</taxon>
        <taxon>Alcaligenaceae</taxon>
        <taxon>Paenalcaligenes</taxon>
    </lineage>
</organism>
<feature type="signal peptide" evidence="2">
    <location>
        <begin position="1"/>
        <end position="37"/>
    </location>
</feature>
<keyword evidence="1 2" id="KW-0732">Signal</keyword>